<dbReference type="EMBL" id="CP060028">
    <property type="protein sequence ID" value="QND79612.1"/>
    <property type="molecule type" value="Genomic_DNA"/>
</dbReference>
<gene>
    <name evidence="2" type="ORF">H4W19_14865</name>
</gene>
<keyword evidence="1" id="KW-1133">Transmembrane helix</keyword>
<evidence type="ECO:0000256" key="1">
    <source>
        <dbReference type="SAM" id="Phobius"/>
    </source>
</evidence>
<dbReference type="RefSeq" id="WP_185894939.1">
    <property type="nucleotide sequence ID" value="NZ_CP060028.1"/>
</dbReference>
<dbReference type="Proteomes" id="UP000515506">
    <property type="component" value="Chromosome"/>
</dbReference>
<evidence type="ECO:0000313" key="2">
    <source>
        <dbReference type="EMBL" id="QND79612.1"/>
    </source>
</evidence>
<proteinExistence type="predicted"/>
<keyword evidence="1" id="KW-0472">Membrane</keyword>
<name>A0ABX6R8L6_PSEMX</name>
<keyword evidence="1" id="KW-0812">Transmembrane</keyword>
<protein>
    <recommendedName>
        <fullName evidence="4">Lipoprotein</fullName>
    </recommendedName>
</protein>
<feature type="transmembrane region" description="Helical" evidence="1">
    <location>
        <begin position="12"/>
        <end position="30"/>
    </location>
</feature>
<evidence type="ECO:0008006" key="4">
    <source>
        <dbReference type="Google" id="ProtNLM"/>
    </source>
</evidence>
<keyword evidence="3" id="KW-1185">Reference proteome</keyword>
<reference evidence="2 3" key="1">
    <citation type="submission" date="2020-08" db="EMBL/GenBank/DDBJ databases">
        <title>Streptomycin resistant and MDR strain, P. mexicana.</title>
        <authorList>
            <person name="Ganesh-kumar S."/>
            <person name="Zhe T."/>
            <person name="Yu Z."/>
            <person name="Min Y."/>
        </authorList>
    </citation>
    <scope>NUCLEOTIDE SEQUENCE [LARGE SCALE GENOMIC DNA]</scope>
    <source>
        <strain evidence="2 3">GTZY</strain>
    </source>
</reference>
<accession>A0ABX6R8L6</accession>
<dbReference type="PROSITE" id="PS51257">
    <property type="entry name" value="PROKAR_LIPOPROTEIN"/>
    <property type="match status" value="1"/>
</dbReference>
<evidence type="ECO:0000313" key="3">
    <source>
        <dbReference type="Proteomes" id="UP000515506"/>
    </source>
</evidence>
<organism evidence="2 3">
    <name type="scientific">Pseudoxanthomonas mexicana</name>
    <dbReference type="NCBI Taxonomy" id="128785"/>
    <lineage>
        <taxon>Bacteria</taxon>
        <taxon>Pseudomonadati</taxon>
        <taxon>Pseudomonadota</taxon>
        <taxon>Gammaproteobacteria</taxon>
        <taxon>Lysobacterales</taxon>
        <taxon>Lysobacteraceae</taxon>
        <taxon>Pseudoxanthomonas</taxon>
    </lineage>
</organism>
<sequence>MRATAWFNAKQALSAIFMASAVSGCALLTVHPGQLQRGDPSAMVVATEDGPSYGEIWAAATRVMTRGMTPIDQDKASGTIRSRVGSANRGKVIALFISPTSAHASSYRIEILSKQPVGFGQPVLQTREPEILDALLAELRSGERVRP</sequence>